<comment type="caution">
    <text evidence="3">The sequence shown here is derived from an EMBL/GenBank/DDBJ whole genome shotgun (WGS) entry which is preliminary data.</text>
</comment>
<feature type="transmembrane region" description="Helical" evidence="1">
    <location>
        <begin position="20"/>
        <end position="40"/>
    </location>
</feature>
<evidence type="ECO:0000256" key="1">
    <source>
        <dbReference type="SAM" id="Phobius"/>
    </source>
</evidence>
<reference evidence="3" key="1">
    <citation type="submission" date="2020-11" db="EMBL/GenBank/DDBJ databases">
        <authorList>
            <consortium name="DOE Joint Genome Institute"/>
            <person name="Ahrendt S."/>
            <person name="Riley R."/>
            <person name="Andreopoulos W."/>
            <person name="Labutti K."/>
            <person name="Pangilinan J."/>
            <person name="Ruiz-Duenas F.J."/>
            <person name="Barrasa J.M."/>
            <person name="Sanchez-Garcia M."/>
            <person name="Camarero S."/>
            <person name="Miyauchi S."/>
            <person name="Serrano A."/>
            <person name="Linde D."/>
            <person name="Babiker R."/>
            <person name="Drula E."/>
            <person name="Ayuso-Fernandez I."/>
            <person name="Pacheco R."/>
            <person name="Padilla G."/>
            <person name="Ferreira P."/>
            <person name="Barriuso J."/>
            <person name="Kellner H."/>
            <person name="Castanera R."/>
            <person name="Alfaro M."/>
            <person name="Ramirez L."/>
            <person name="Pisabarro A.G."/>
            <person name="Kuo A."/>
            <person name="Tritt A."/>
            <person name="Lipzen A."/>
            <person name="He G."/>
            <person name="Yan M."/>
            <person name="Ng V."/>
            <person name="Cullen D."/>
            <person name="Martin F."/>
            <person name="Rosso M.-N."/>
            <person name="Henrissat B."/>
            <person name="Hibbett D."/>
            <person name="Martinez A.T."/>
            <person name="Grigoriev I.V."/>
        </authorList>
    </citation>
    <scope>NUCLEOTIDE SEQUENCE</scope>
    <source>
        <strain evidence="3">CBS 247.69</strain>
    </source>
</reference>
<name>A0A9P5Y0G6_9AGAR</name>
<dbReference type="OrthoDB" id="3038503at2759"/>
<dbReference type="Pfam" id="PF20151">
    <property type="entry name" value="DUF6533"/>
    <property type="match status" value="1"/>
</dbReference>
<organism evidence="3 4">
    <name type="scientific">Collybia nuda</name>
    <dbReference type="NCBI Taxonomy" id="64659"/>
    <lineage>
        <taxon>Eukaryota</taxon>
        <taxon>Fungi</taxon>
        <taxon>Dikarya</taxon>
        <taxon>Basidiomycota</taxon>
        <taxon>Agaricomycotina</taxon>
        <taxon>Agaricomycetes</taxon>
        <taxon>Agaricomycetidae</taxon>
        <taxon>Agaricales</taxon>
        <taxon>Tricholomatineae</taxon>
        <taxon>Clitocybaceae</taxon>
        <taxon>Collybia</taxon>
    </lineage>
</organism>
<keyword evidence="1" id="KW-1133">Transmembrane helix</keyword>
<evidence type="ECO:0000259" key="2">
    <source>
        <dbReference type="Pfam" id="PF20151"/>
    </source>
</evidence>
<dbReference type="Proteomes" id="UP000807353">
    <property type="component" value="Unassembled WGS sequence"/>
</dbReference>
<sequence length="230" mass="25893">MLVVWAPDTSFNSNEHYPLPIILSQVLNSLNIVALTILLFDHTLTFGEEVEFIWKRKTTPFSVLFLTNRYFAPISMFCYVVGTILPYSIQERIYPKVQFQPGLVFGVLAGPTIVIAEAILVLRVYAVYQRNKFILAFLASIWMVHIGLGLYVVISNTYISPCGYDENKPSSLGFAPMYIITTTMIGRLTLNLRKYGTDGNSECAITSMSLRFVQSEVGNSTIVTVHRNTK</sequence>
<feature type="transmembrane region" description="Helical" evidence="1">
    <location>
        <begin position="61"/>
        <end position="82"/>
    </location>
</feature>
<feature type="transmembrane region" description="Helical" evidence="1">
    <location>
        <begin position="174"/>
        <end position="190"/>
    </location>
</feature>
<dbReference type="EMBL" id="MU150305">
    <property type="protein sequence ID" value="KAF9460078.1"/>
    <property type="molecule type" value="Genomic_DNA"/>
</dbReference>
<dbReference type="InterPro" id="IPR045340">
    <property type="entry name" value="DUF6533"/>
</dbReference>
<evidence type="ECO:0000313" key="3">
    <source>
        <dbReference type="EMBL" id="KAF9460078.1"/>
    </source>
</evidence>
<gene>
    <name evidence="3" type="ORF">BDZ94DRAFT_1238767</name>
</gene>
<feature type="transmembrane region" description="Helical" evidence="1">
    <location>
        <begin position="102"/>
        <end position="126"/>
    </location>
</feature>
<keyword evidence="1" id="KW-0472">Membrane</keyword>
<protein>
    <recommendedName>
        <fullName evidence="2">DUF6533 domain-containing protein</fullName>
    </recommendedName>
</protein>
<evidence type="ECO:0000313" key="4">
    <source>
        <dbReference type="Proteomes" id="UP000807353"/>
    </source>
</evidence>
<proteinExistence type="predicted"/>
<accession>A0A9P5Y0G6</accession>
<keyword evidence="4" id="KW-1185">Reference proteome</keyword>
<keyword evidence="1" id="KW-0812">Transmembrane</keyword>
<dbReference type="AlphaFoldDB" id="A0A9P5Y0G6"/>
<feature type="domain" description="DUF6533" evidence="2">
    <location>
        <begin position="31"/>
        <end position="74"/>
    </location>
</feature>
<feature type="transmembrane region" description="Helical" evidence="1">
    <location>
        <begin position="133"/>
        <end position="154"/>
    </location>
</feature>